<dbReference type="OrthoDB" id="241638at2"/>
<gene>
    <name evidence="5" type="ORF">DCC81_02145</name>
</gene>
<evidence type="ECO:0000256" key="2">
    <source>
        <dbReference type="PIRSR" id="PIRSR605511-2"/>
    </source>
</evidence>
<dbReference type="InterPro" id="IPR005511">
    <property type="entry name" value="SMP-30"/>
</dbReference>
<keyword evidence="3" id="KW-0732">Signal</keyword>
<feature type="signal peptide" evidence="3">
    <location>
        <begin position="1"/>
        <end position="19"/>
    </location>
</feature>
<reference evidence="5 6" key="1">
    <citation type="submission" date="2018-04" db="EMBL/GenBank/DDBJ databases">
        <title>Chitinophaga fuyangensis sp. nov., isolated from soil in a chemical factory.</title>
        <authorList>
            <person name="Chen K."/>
        </authorList>
    </citation>
    <scope>NUCLEOTIDE SEQUENCE [LARGE SCALE GENOMIC DNA]</scope>
    <source>
        <strain evidence="5 6">LY-1</strain>
    </source>
</reference>
<keyword evidence="6" id="KW-1185">Reference proteome</keyword>
<dbReference type="RefSeq" id="WP_108684947.1">
    <property type="nucleotide sequence ID" value="NZ_QCYK01000001.1"/>
</dbReference>
<name>A0A2T7BKZ7_9BACT</name>
<evidence type="ECO:0000256" key="3">
    <source>
        <dbReference type="SAM" id="SignalP"/>
    </source>
</evidence>
<feature type="binding site" evidence="2">
    <location>
        <position position="173"/>
    </location>
    <ligand>
        <name>a divalent metal cation</name>
        <dbReference type="ChEBI" id="CHEBI:60240"/>
    </ligand>
</feature>
<dbReference type="InterPro" id="IPR013658">
    <property type="entry name" value="SGL"/>
</dbReference>
<feature type="binding site" evidence="2">
    <location>
        <position position="220"/>
    </location>
    <ligand>
        <name>a divalent metal cation</name>
        <dbReference type="ChEBI" id="CHEBI:60240"/>
    </ligand>
</feature>
<organism evidence="5 6">
    <name type="scientific">Chitinophaga parva</name>
    <dbReference type="NCBI Taxonomy" id="2169414"/>
    <lineage>
        <taxon>Bacteria</taxon>
        <taxon>Pseudomonadati</taxon>
        <taxon>Bacteroidota</taxon>
        <taxon>Chitinophagia</taxon>
        <taxon>Chitinophagales</taxon>
        <taxon>Chitinophagaceae</taxon>
        <taxon>Chitinophaga</taxon>
    </lineage>
</organism>
<feature type="active site" description="Proton donor/acceptor" evidence="1">
    <location>
        <position position="220"/>
    </location>
</feature>
<sequence length="299" mass="33566">MKKIPLLLATVFVTVTATAQKVTDDFNQANDLTAENMFSKNIEGPNFDRAGNLYVVNFEKDGTIGKINTRNGSGKIFVTLPDSSIGNGVHFDSKGTMYLPDFVGHNILTVDMRTKKVSVYLHNDAFNQPNDLCFMKNDGFFASDPNWKENTGQVWFIKDGKATLVAKDMGTTNGIELSPDERTLYVNEGTQRRIWKFRVDNKGNLSHKELFYEFEDGGMDGMKCDKNGNLYVCRWGTGQIVVLAPTGRIFNTINLRGKQCSNLVFGGPDGQTIYVTLQDRKCVEWVRVAIPGKKFDKRQ</sequence>
<dbReference type="Proteomes" id="UP000244450">
    <property type="component" value="Unassembled WGS sequence"/>
</dbReference>
<comment type="cofactor">
    <cofactor evidence="2">
        <name>Zn(2+)</name>
        <dbReference type="ChEBI" id="CHEBI:29105"/>
    </cofactor>
    <text evidence="2">Binds 1 divalent metal cation per subunit.</text>
</comment>
<comment type="caution">
    <text evidence="5">The sequence shown here is derived from an EMBL/GenBank/DDBJ whole genome shotgun (WGS) entry which is preliminary data.</text>
</comment>
<dbReference type="PANTHER" id="PTHR47572:SF5">
    <property type="entry name" value="BLR2277 PROTEIN"/>
    <property type="match status" value="1"/>
</dbReference>
<dbReference type="GO" id="GO:0046872">
    <property type="term" value="F:metal ion binding"/>
    <property type="evidence" value="ECO:0007669"/>
    <property type="project" value="UniProtKB-KW"/>
</dbReference>
<dbReference type="AlphaFoldDB" id="A0A2T7BKZ7"/>
<proteinExistence type="predicted"/>
<dbReference type="Pfam" id="PF08450">
    <property type="entry name" value="SGL"/>
    <property type="match status" value="1"/>
</dbReference>
<evidence type="ECO:0000256" key="1">
    <source>
        <dbReference type="PIRSR" id="PIRSR605511-1"/>
    </source>
</evidence>
<keyword evidence="2" id="KW-0479">Metal-binding</keyword>
<dbReference type="SUPFAM" id="SSF63829">
    <property type="entry name" value="Calcium-dependent phosphotriesterase"/>
    <property type="match status" value="1"/>
</dbReference>
<feature type="domain" description="SMP-30/Gluconolactonase/LRE-like region" evidence="4">
    <location>
        <begin position="43"/>
        <end position="277"/>
    </location>
</feature>
<evidence type="ECO:0000313" key="6">
    <source>
        <dbReference type="Proteomes" id="UP000244450"/>
    </source>
</evidence>
<evidence type="ECO:0000259" key="4">
    <source>
        <dbReference type="Pfam" id="PF08450"/>
    </source>
</evidence>
<evidence type="ECO:0000313" key="5">
    <source>
        <dbReference type="EMBL" id="PUZ28309.1"/>
    </source>
</evidence>
<keyword evidence="2" id="KW-0862">Zinc</keyword>
<protein>
    <submittedName>
        <fullName evidence="5">Gluconolactonase</fullName>
    </submittedName>
</protein>
<dbReference type="InterPro" id="IPR051262">
    <property type="entry name" value="SMP-30/CGR1_Lactonase"/>
</dbReference>
<dbReference type="EMBL" id="QCYK01000001">
    <property type="protein sequence ID" value="PUZ28309.1"/>
    <property type="molecule type" value="Genomic_DNA"/>
</dbReference>
<feature type="chain" id="PRO_5015642834" evidence="3">
    <location>
        <begin position="20"/>
        <end position="299"/>
    </location>
</feature>
<accession>A0A2T7BKZ7</accession>
<dbReference type="InterPro" id="IPR011042">
    <property type="entry name" value="6-blade_b-propeller_TolB-like"/>
</dbReference>
<dbReference type="PRINTS" id="PR01790">
    <property type="entry name" value="SMP30FAMILY"/>
</dbReference>
<dbReference type="Gene3D" id="2.120.10.30">
    <property type="entry name" value="TolB, C-terminal domain"/>
    <property type="match status" value="1"/>
</dbReference>
<dbReference type="PANTHER" id="PTHR47572">
    <property type="entry name" value="LIPOPROTEIN-RELATED"/>
    <property type="match status" value="1"/>
</dbReference>